<dbReference type="CDD" id="cd22887">
    <property type="entry name" value="Atg16_CCD"/>
    <property type="match status" value="1"/>
</dbReference>
<feature type="non-terminal residue" evidence="5">
    <location>
        <position position="1"/>
    </location>
</feature>
<reference evidence="5" key="1">
    <citation type="submission" date="2021-04" db="EMBL/GenBank/DDBJ databases">
        <authorList>
            <consortium name="Molecular Ecology Group"/>
        </authorList>
    </citation>
    <scope>NUCLEOTIDE SEQUENCE</scope>
</reference>
<dbReference type="InterPro" id="IPR015943">
    <property type="entry name" value="WD40/YVTN_repeat-like_dom_sf"/>
</dbReference>
<dbReference type="PANTHER" id="PTHR19878:SF8">
    <property type="entry name" value="AUTOPHAGY-RELATED 16, ISOFORM F"/>
    <property type="match status" value="1"/>
</dbReference>
<dbReference type="InterPro" id="IPR045160">
    <property type="entry name" value="ATG16"/>
</dbReference>
<dbReference type="PANTHER" id="PTHR19878">
    <property type="entry name" value="AUTOPHAGY PROTEIN 16-LIKE"/>
    <property type="match status" value="1"/>
</dbReference>
<dbReference type="Pfam" id="PF00400">
    <property type="entry name" value="WD40"/>
    <property type="match status" value="2"/>
</dbReference>
<evidence type="ECO:0000256" key="3">
    <source>
        <dbReference type="SAM" id="Coils"/>
    </source>
</evidence>
<name>A0A8S3ZC38_9EUPU</name>
<keyword evidence="2" id="KW-0853">WD repeat</keyword>
<proteinExistence type="inferred from homology"/>
<keyword evidence="6" id="KW-1185">Reference proteome</keyword>
<dbReference type="Gene3D" id="2.130.10.10">
    <property type="entry name" value="YVTN repeat-like/Quinoprotein amine dehydrogenase"/>
    <property type="match status" value="1"/>
</dbReference>
<protein>
    <recommendedName>
        <fullName evidence="4">Autophagy-related protein 16 domain-containing protein</fullName>
    </recommendedName>
</protein>
<dbReference type="InterPro" id="IPR013923">
    <property type="entry name" value="Autophagy-rel_prot_16_dom"/>
</dbReference>
<dbReference type="GO" id="GO:0034045">
    <property type="term" value="C:phagophore assembly site membrane"/>
    <property type="evidence" value="ECO:0007669"/>
    <property type="project" value="TreeGrafter"/>
</dbReference>
<dbReference type="InterPro" id="IPR001680">
    <property type="entry name" value="WD40_rpt"/>
</dbReference>
<feature type="domain" description="Autophagy-related protein 16" evidence="4">
    <location>
        <begin position="11"/>
        <end position="201"/>
    </location>
</feature>
<dbReference type="EMBL" id="CAJHNH020002047">
    <property type="protein sequence ID" value="CAG5125400.1"/>
    <property type="molecule type" value="Genomic_DNA"/>
</dbReference>
<dbReference type="GO" id="GO:0000045">
    <property type="term" value="P:autophagosome assembly"/>
    <property type="evidence" value="ECO:0007669"/>
    <property type="project" value="InterPro"/>
</dbReference>
<dbReference type="GO" id="GO:0000421">
    <property type="term" value="C:autophagosome membrane"/>
    <property type="evidence" value="ECO:0007669"/>
    <property type="project" value="TreeGrafter"/>
</dbReference>
<keyword evidence="3" id="KW-0175">Coiled coil</keyword>
<feature type="coiled-coil region" evidence="3">
    <location>
        <begin position="77"/>
        <end position="188"/>
    </location>
</feature>
<comment type="similarity">
    <text evidence="1">Belongs to the WD repeat ATG16 family.</text>
</comment>
<accession>A0A8S3ZC38</accession>
<dbReference type="OrthoDB" id="6262491at2759"/>
<dbReference type="SMART" id="SM00320">
    <property type="entry name" value="WD40"/>
    <property type="match status" value="2"/>
</dbReference>
<dbReference type="InterPro" id="IPR036322">
    <property type="entry name" value="WD40_repeat_dom_sf"/>
</dbReference>
<feature type="repeat" description="WD" evidence="2">
    <location>
        <begin position="291"/>
        <end position="330"/>
    </location>
</feature>
<gene>
    <name evidence="5" type="ORF">CUNI_LOCUS10958</name>
</gene>
<feature type="repeat" description="WD" evidence="2">
    <location>
        <begin position="247"/>
        <end position="288"/>
    </location>
</feature>
<dbReference type="Proteomes" id="UP000678393">
    <property type="component" value="Unassembled WGS sequence"/>
</dbReference>
<dbReference type="Pfam" id="PF08614">
    <property type="entry name" value="ATG16"/>
    <property type="match status" value="1"/>
</dbReference>
<dbReference type="GO" id="GO:0034274">
    <property type="term" value="C:Atg12-Atg5-Atg16 complex"/>
    <property type="evidence" value="ECO:0007669"/>
    <property type="project" value="TreeGrafter"/>
</dbReference>
<evidence type="ECO:0000313" key="5">
    <source>
        <dbReference type="EMBL" id="CAG5125400.1"/>
    </source>
</evidence>
<organism evidence="5 6">
    <name type="scientific">Candidula unifasciata</name>
    <dbReference type="NCBI Taxonomy" id="100452"/>
    <lineage>
        <taxon>Eukaryota</taxon>
        <taxon>Metazoa</taxon>
        <taxon>Spiralia</taxon>
        <taxon>Lophotrochozoa</taxon>
        <taxon>Mollusca</taxon>
        <taxon>Gastropoda</taxon>
        <taxon>Heterobranchia</taxon>
        <taxon>Euthyneura</taxon>
        <taxon>Panpulmonata</taxon>
        <taxon>Eupulmonata</taxon>
        <taxon>Stylommatophora</taxon>
        <taxon>Helicina</taxon>
        <taxon>Helicoidea</taxon>
        <taxon>Geomitridae</taxon>
        <taxon>Candidula</taxon>
    </lineage>
</organism>
<evidence type="ECO:0000313" key="6">
    <source>
        <dbReference type="Proteomes" id="UP000678393"/>
    </source>
</evidence>
<dbReference type="PROSITE" id="PS50294">
    <property type="entry name" value="WD_REPEATS_REGION"/>
    <property type="match status" value="2"/>
</dbReference>
<comment type="caution">
    <text evidence="5">The sequence shown here is derived from an EMBL/GenBank/DDBJ whole genome shotgun (WGS) entry which is preliminary data.</text>
</comment>
<dbReference type="GO" id="GO:0043495">
    <property type="term" value="F:protein-membrane adaptor activity"/>
    <property type="evidence" value="ECO:0007669"/>
    <property type="project" value="TreeGrafter"/>
</dbReference>
<evidence type="ECO:0000256" key="1">
    <source>
        <dbReference type="ARBA" id="ARBA00009271"/>
    </source>
</evidence>
<evidence type="ECO:0000259" key="4">
    <source>
        <dbReference type="Pfam" id="PF08614"/>
    </source>
</evidence>
<dbReference type="AlphaFoldDB" id="A0A8S3ZC38"/>
<sequence>MASSGEWKPNILVQIKRRNHVQVQPFLRLIQTNNKLQDLSSQLQSRNVHLQVEVDMLREDGGDQHTRQGSMGNSSTVHALEQKLYRLQEELTEMHKKRGENAQAIINLNVLLQEKEREIHRKESVLSEAMANISALQQEKRTLQAIVTELEEANQTLKDEHQALQMAFTAQEEKYRKAQEDNSELVQRWMELKAREADRWNAENADFIRYMGNNNFVLGSQTLNSLDFIVPVVCAEVSVPTTAQFKFDAHDGEVYSIQWNYSGGLFATGGADRKIKLWEIHGGQRENKGTLVGSNAGITSLDFSADDTKIVGASNDFASRVWTVLNQRLQ</sequence>
<dbReference type="PROSITE" id="PS50082">
    <property type="entry name" value="WD_REPEATS_2"/>
    <property type="match status" value="2"/>
</dbReference>
<dbReference type="Gene3D" id="1.20.5.170">
    <property type="match status" value="1"/>
</dbReference>
<evidence type="ECO:0000256" key="2">
    <source>
        <dbReference type="PROSITE-ProRule" id="PRU00221"/>
    </source>
</evidence>
<dbReference type="SUPFAM" id="SSF50978">
    <property type="entry name" value="WD40 repeat-like"/>
    <property type="match status" value="1"/>
</dbReference>